<protein>
    <submittedName>
        <fullName evidence="1">Uncharacterized protein</fullName>
    </submittedName>
</protein>
<keyword evidence="2" id="KW-1185">Reference proteome</keyword>
<gene>
    <name evidence="1" type="ORF">L9F63_008813</name>
</gene>
<evidence type="ECO:0000313" key="1">
    <source>
        <dbReference type="EMBL" id="KAJ9573807.1"/>
    </source>
</evidence>
<reference evidence="1" key="1">
    <citation type="journal article" date="2023" name="IScience">
        <title>Live-bearing cockroach genome reveals convergent evolutionary mechanisms linked to viviparity in insects and beyond.</title>
        <authorList>
            <person name="Fouks B."/>
            <person name="Harrison M.C."/>
            <person name="Mikhailova A.A."/>
            <person name="Marchal E."/>
            <person name="English S."/>
            <person name="Carruthers M."/>
            <person name="Jennings E.C."/>
            <person name="Chiamaka E.L."/>
            <person name="Frigard R.A."/>
            <person name="Pippel M."/>
            <person name="Attardo G.M."/>
            <person name="Benoit J.B."/>
            <person name="Bornberg-Bauer E."/>
            <person name="Tobe S.S."/>
        </authorList>
    </citation>
    <scope>NUCLEOTIDE SEQUENCE</scope>
    <source>
        <strain evidence="1">Stay&amp;Tobe</strain>
    </source>
</reference>
<sequence>YNFPILLITVRSAGFRTGRRVAEFDHQLHSSNLHNLINMVSYIWLSCNF</sequence>
<feature type="non-terminal residue" evidence="1">
    <location>
        <position position="49"/>
    </location>
</feature>
<name>A0AAD8E283_DIPPU</name>
<proteinExistence type="predicted"/>
<evidence type="ECO:0000313" key="2">
    <source>
        <dbReference type="Proteomes" id="UP001233999"/>
    </source>
</evidence>
<accession>A0AAD8E283</accession>
<dbReference type="AlphaFoldDB" id="A0AAD8E283"/>
<comment type="caution">
    <text evidence="1">The sequence shown here is derived from an EMBL/GenBank/DDBJ whole genome shotgun (WGS) entry which is preliminary data.</text>
</comment>
<dbReference type="Proteomes" id="UP001233999">
    <property type="component" value="Unassembled WGS sequence"/>
</dbReference>
<reference evidence="1" key="2">
    <citation type="submission" date="2023-05" db="EMBL/GenBank/DDBJ databases">
        <authorList>
            <person name="Fouks B."/>
        </authorList>
    </citation>
    <scope>NUCLEOTIDE SEQUENCE</scope>
    <source>
        <strain evidence="1">Stay&amp;Tobe</strain>
        <tissue evidence="1">Testes</tissue>
    </source>
</reference>
<dbReference type="EMBL" id="JASPKZ010010679">
    <property type="protein sequence ID" value="KAJ9573807.1"/>
    <property type="molecule type" value="Genomic_DNA"/>
</dbReference>
<organism evidence="1 2">
    <name type="scientific">Diploptera punctata</name>
    <name type="common">Pacific beetle cockroach</name>
    <dbReference type="NCBI Taxonomy" id="6984"/>
    <lineage>
        <taxon>Eukaryota</taxon>
        <taxon>Metazoa</taxon>
        <taxon>Ecdysozoa</taxon>
        <taxon>Arthropoda</taxon>
        <taxon>Hexapoda</taxon>
        <taxon>Insecta</taxon>
        <taxon>Pterygota</taxon>
        <taxon>Neoptera</taxon>
        <taxon>Polyneoptera</taxon>
        <taxon>Dictyoptera</taxon>
        <taxon>Blattodea</taxon>
        <taxon>Blaberoidea</taxon>
        <taxon>Blaberidae</taxon>
        <taxon>Diplopterinae</taxon>
        <taxon>Diploptera</taxon>
    </lineage>
</organism>